<dbReference type="Pfam" id="PF03795">
    <property type="entry name" value="YCII"/>
    <property type="match status" value="1"/>
</dbReference>
<dbReference type="InterPro" id="IPR005545">
    <property type="entry name" value="YCII"/>
</dbReference>
<accession>A0A4V6PVN3</accession>
<protein>
    <recommendedName>
        <fullName evidence="2">YCII-related domain-containing protein</fullName>
    </recommendedName>
</protein>
<comment type="similarity">
    <text evidence="1">Belongs to the YciI family.</text>
</comment>
<dbReference type="Gene3D" id="3.30.70.1060">
    <property type="entry name" value="Dimeric alpha+beta barrel"/>
    <property type="match status" value="1"/>
</dbReference>
<evidence type="ECO:0000259" key="2">
    <source>
        <dbReference type="Pfam" id="PF03795"/>
    </source>
</evidence>
<dbReference type="OrthoDB" id="668782at2"/>
<comment type="caution">
    <text evidence="3">The sequence shown here is derived from an EMBL/GenBank/DDBJ whole genome shotgun (WGS) entry which is preliminary data.</text>
</comment>
<reference evidence="3 4" key="1">
    <citation type="submission" date="2019-03" db="EMBL/GenBank/DDBJ databases">
        <title>Genomic Encyclopedia of Type Strains, Phase IV (KMG-IV): sequencing the most valuable type-strain genomes for metagenomic binning, comparative biology and taxonomic classification.</title>
        <authorList>
            <person name="Goeker M."/>
        </authorList>
    </citation>
    <scope>NUCLEOTIDE SEQUENCE [LARGE SCALE GENOMIC DNA]</scope>
    <source>
        <strain evidence="3 4">DSM 45361</strain>
    </source>
</reference>
<proteinExistence type="inferred from homology"/>
<name>A0A4V6PVN3_LABRH</name>
<evidence type="ECO:0000313" key="4">
    <source>
        <dbReference type="Proteomes" id="UP000295444"/>
    </source>
</evidence>
<dbReference type="AlphaFoldDB" id="A0A4V6PVN3"/>
<dbReference type="InterPro" id="IPR011008">
    <property type="entry name" value="Dimeric_a/b-barrel"/>
</dbReference>
<evidence type="ECO:0000256" key="1">
    <source>
        <dbReference type="ARBA" id="ARBA00007689"/>
    </source>
</evidence>
<feature type="domain" description="YCII-related" evidence="2">
    <location>
        <begin position="1"/>
        <end position="115"/>
    </location>
</feature>
<gene>
    <name evidence="3" type="ORF">EV186_10847</name>
</gene>
<dbReference type="SUPFAM" id="SSF54909">
    <property type="entry name" value="Dimeric alpha+beta barrel"/>
    <property type="match status" value="1"/>
</dbReference>
<dbReference type="PANTHER" id="PTHR35174">
    <property type="entry name" value="BLL7171 PROTEIN-RELATED"/>
    <property type="match status" value="1"/>
</dbReference>
<sequence>MRFLMMHRVSESDPSAWNPTPEFMETMGAMIEDWTKRGILITAEGVHQSDKGALVRKTRGVGIKTTDGPFTEAKEVIGGFALINAENREQAVQYATEYAELFDQIEVEVRQVVEFDDLPELSG</sequence>
<evidence type="ECO:0000313" key="3">
    <source>
        <dbReference type="EMBL" id="TDP91838.1"/>
    </source>
</evidence>
<keyword evidence="4" id="KW-1185">Reference proteome</keyword>
<dbReference type="Proteomes" id="UP000295444">
    <property type="component" value="Unassembled WGS sequence"/>
</dbReference>
<organism evidence="3 4">
    <name type="scientific">Labedaea rhizosphaerae</name>
    <dbReference type="NCBI Taxonomy" id="598644"/>
    <lineage>
        <taxon>Bacteria</taxon>
        <taxon>Bacillati</taxon>
        <taxon>Actinomycetota</taxon>
        <taxon>Actinomycetes</taxon>
        <taxon>Pseudonocardiales</taxon>
        <taxon>Pseudonocardiaceae</taxon>
        <taxon>Labedaea</taxon>
    </lineage>
</organism>
<dbReference type="EMBL" id="SNXZ01000008">
    <property type="protein sequence ID" value="TDP91838.1"/>
    <property type="molecule type" value="Genomic_DNA"/>
</dbReference>
<dbReference type="RefSeq" id="WP_133853424.1">
    <property type="nucleotide sequence ID" value="NZ_SNXZ01000008.1"/>
</dbReference>